<keyword evidence="3" id="KW-1185">Reference proteome</keyword>
<dbReference type="InterPro" id="IPR049229">
    <property type="entry name" value="DUF6826"/>
</dbReference>
<dbReference type="Pfam" id="PF20713">
    <property type="entry name" value="DUF6826"/>
    <property type="match status" value="1"/>
</dbReference>
<dbReference type="Proteomes" id="UP000234323">
    <property type="component" value="Unassembled WGS sequence"/>
</dbReference>
<feature type="domain" description="DUF6826" evidence="1">
    <location>
        <begin position="66"/>
        <end position="127"/>
    </location>
</feature>
<evidence type="ECO:0000313" key="3">
    <source>
        <dbReference type="Proteomes" id="UP000234323"/>
    </source>
</evidence>
<organism evidence="2 3">
    <name type="scientific">Rhizophagus irregularis</name>
    <dbReference type="NCBI Taxonomy" id="588596"/>
    <lineage>
        <taxon>Eukaryota</taxon>
        <taxon>Fungi</taxon>
        <taxon>Fungi incertae sedis</taxon>
        <taxon>Mucoromycota</taxon>
        <taxon>Glomeromycotina</taxon>
        <taxon>Glomeromycetes</taxon>
        <taxon>Glomerales</taxon>
        <taxon>Glomeraceae</taxon>
        <taxon>Rhizophagus</taxon>
    </lineage>
</organism>
<dbReference type="AlphaFoldDB" id="A0A2I1GEI1"/>
<comment type="caution">
    <text evidence="2">The sequence shown here is derived from an EMBL/GenBank/DDBJ whole genome shotgun (WGS) entry which is preliminary data.</text>
</comment>
<name>A0A2I1GEI1_9GLOM</name>
<evidence type="ECO:0000313" key="2">
    <source>
        <dbReference type="EMBL" id="PKY45038.1"/>
    </source>
</evidence>
<dbReference type="VEuPathDB" id="FungiDB:RhiirFUN_023244"/>
<protein>
    <recommendedName>
        <fullName evidence="1">DUF6826 domain-containing protein</fullName>
    </recommendedName>
</protein>
<dbReference type="EMBL" id="LLXI01000362">
    <property type="protein sequence ID" value="PKY45038.1"/>
    <property type="molecule type" value="Genomic_DNA"/>
</dbReference>
<dbReference type="VEuPathDB" id="FungiDB:RhiirA1_418811"/>
<sequence>MQEKKQNIKKVFGIVGEYNIVFLLTYTLRGIIHYSKSSKKNKSWKLRKYVICWKEACVHKKFGTLNNKLIVKDTHAWPLLETRKLDFVFIQRDSTLDPLNVVVVGEIKMRIGEGFSNTQAISFGEKVTTARIYVYSVDGLY</sequence>
<proteinExistence type="predicted"/>
<evidence type="ECO:0000259" key="1">
    <source>
        <dbReference type="Pfam" id="PF20713"/>
    </source>
</evidence>
<dbReference type="VEuPathDB" id="FungiDB:FUN_003623"/>
<accession>A0A2I1GEI1</accession>
<gene>
    <name evidence="2" type="ORF">RhiirA4_459526</name>
</gene>
<reference evidence="2 3" key="1">
    <citation type="submission" date="2015-10" db="EMBL/GenBank/DDBJ databases">
        <title>Genome analyses suggest a sexual origin of heterokaryosis in a supposedly ancient asexual fungus.</title>
        <authorList>
            <person name="Ropars J."/>
            <person name="Sedzielewska K."/>
            <person name="Noel J."/>
            <person name="Charron P."/>
            <person name="Farinelli L."/>
            <person name="Marton T."/>
            <person name="Kruger M."/>
            <person name="Pelin A."/>
            <person name="Brachmann A."/>
            <person name="Corradi N."/>
        </authorList>
    </citation>
    <scope>NUCLEOTIDE SEQUENCE [LARGE SCALE GENOMIC DNA]</scope>
    <source>
        <strain evidence="2 3">A4</strain>
    </source>
</reference>